<reference evidence="2" key="1">
    <citation type="journal article" date="2022" name="bioRxiv">
        <title>Sequencing and chromosome-scale assembly of the giantPleurodeles waltlgenome.</title>
        <authorList>
            <person name="Brown T."/>
            <person name="Elewa A."/>
            <person name="Iarovenko S."/>
            <person name="Subramanian E."/>
            <person name="Araus A.J."/>
            <person name="Petzold A."/>
            <person name="Susuki M."/>
            <person name="Suzuki K.-i.T."/>
            <person name="Hayashi T."/>
            <person name="Toyoda A."/>
            <person name="Oliveira C."/>
            <person name="Osipova E."/>
            <person name="Leigh N.D."/>
            <person name="Simon A."/>
            <person name="Yun M.H."/>
        </authorList>
    </citation>
    <scope>NUCLEOTIDE SEQUENCE</scope>
    <source>
        <strain evidence="2">20211129_DDA</strain>
        <tissue evidence="2">Liver</tissue>
    </source>
</reference>
<sequence>MPEQVSLAETASVGDARCFQVVKRSTHRCEDRDSNKAVGALREGRSAYRRAPPLGIITIWTVCSLFFSPFNRLYTFVCDTKMTQSDPPRAKKEKKQKRNLQSRKTLVGPKKGTKTVTWLLLNILCPGRLAPGADFT</sequence>
<dbReference type="Proteomes" id="UP001066276">
    <property type="component" value="Chromosome 3_2"/>
</dbReference>
<organism evidence="2 3">
    <name type="scientific">Pleurodeles waltl</name>
    <name type="common">Iberian ribbed newt</name>
    <dbReference type="NCBI Taxonomy" id="8319"/>
    <lineage>
        <taxon>Eukaryota</taxon>
        <taxon>Metazoa</taxon>
        <taxon>Chordata</taxon>
        <taxon>Craniata</taxon>
        <taxon>Vertebrata</taxon>
        <taxon>Euteleostomi</taxon>
        <taxon>Amphibia</taxon>
        <taxon>Batrachia</taxon>
        <taxon>Caudata</taxon>
        <taxon>Salamandroidea</taxon>
        <taxon>Salamandridae</taxon>
        <taxon>Pleurodelinae</taxon>
        <taxon>Pleurodeles</taxon>
    </lineage>
</organism>
<dbReference type="AlphaFoldDB" id="A0AAV7U1M9"/>
<dbReference type="EMBL" id="JANPWB010000006">
    <property type="protein sequence ID" value="KAJ1182019.1"/>
    <property type="molecule type" value="Genomic_DNA"/>
</dbReference>
<name>A0AAV7U1M9_PLEWA</name>
<proteinExistence type="predicted"/>
<evidence type="ECO:0000256" key="1">
    <source>
        <dbReference type="SAM" id="MobiDB-lite"/>
    </source>
</evidence>
<gene>
    <name evidence="2" type="ORF">NDU88_007217</name>
</gene>
<comment type="caution">
    <text evidence="2">The sequence shown here is derived from an EMBL/GenBank/DDBJ whole genome shotgun (WGS) entry which is preliminary data.</text>
</comment>
<accession>A0AAV7U1M9</accession>
<feature type="region of interest" description="Disordered" evidence="1">
    <location>
        <begin position="82"/>
        <end position="103"/>
    </location>
</feature>
<evidence type="ECO:0000313" key="2">
    <source>
        <dbReference type="EMBL" id="KAJ1182019.1"/>
    </source>
</evidence>
<evidence type="ECO:0000313" key="3">
    <source>
        <dbReference type="Proteomes" id="UP001066276"/>
    </source>
</evidence>
<keyword evidence="3" id="KW-1185">Reference proteome</keyword>
<feature type="compositionally biased region" description="Basic residues" evidence="1">
    <location>
        <begin position="91"/>
        <end position="101"/>
    </location>
</feature>
<protein>
    <submittedName>
        <fullName evidence="2">Uncharacterized protein</fullName>
    </submittedName>
</protein>